<dbReference type="PANTHER" id="PTHR34606">
    <property type="entry name" value="BON DOMAIN-CONTAINING PROTEIN"/>
    <property type="match status" value="1"/>
</dbReference>
<keyword evidence="1" id="KW-0732">Signal</keyword>
<dbReference type="EMBL" id="QJJY01000003">
    <property type="protein sequence ID" value="PXX38299.1"/>
    <property type="molecule type" value="Genomic_DNA"/>
</dbReference>
<dbReference type="InterPro" id="IPR007055">
    <property type="entry name" value="BON_dom"/>
</dbReference>
<dbReference type="PROSITE" id="PS50914">
    <property type="entry name" value="BON"/>
    <property type="match status" value="1"/>
</dbReference>
<feature type="chain" id="PRO_5016303782" evidence="1">
    <location>
        <begin position="28"/>
        <end position="118"/>
    </location>
</feature>
<feature type="signal peptide" evidence="1">
    <location>
        <begin position="1"/>
        <end position="27"/>
    </location>
</feature>
<dbReference type="AlphaFoldDB" id="A0A318IS24"/>
<dbReference type="Proteomes" id="UP000247755">
    <property type="component" value="Unassembled WGS sequence"/>
</dbReference>
<organism evidence="3 4">
    <name type="scientific">Burkholderia pyrrocinia</name>
    <name type="common">Pseudomonas pyrrocinia</name>
    <dbReference type="NCBI Taxonomy" id="60550"/>
    <lineage>
        <taxon>Bacteria</taxon>
        <taxon>Pseudomonadati</taxon>
        <taxon>Pseudomonadota</taxon>
        <taxon>Betaproteobacteria</taxon>
        <taxon>Burkholderiales</taxon>
        <taxon>Burkholderiaceae</taxon>
        <taxon>Burkholderia</taxon>
        <taxon>Burkholderia cepacia complex</taxon>
    </lineage>
</organism>
<feature type="domain" description="BON" evidence="2">
    <location>
        <begin position="49"/>
        <end position="118"/>
    </location>
</feature>
<sequence length="118" mass="12063">MNKTRHFSTLLAVGAAFLLSAAPLASAYAQDTSADNGNGMQAESNQPVTDTWITTKVKAQLASTDGVKSLDIGVKTVDGVVTLTGVLPSKIAVKKAIAVSRAVKGVKHVDASGLKAKA</sequence>
<evidence type="ECO:0000259" key="2">
    <source>
        <dbReference type="PROSITE" id="PS50914"/>
    </source>
</evidence>
<evidence type="ECO:0000313" key="4">
    <source>
        <dbReference type="Proteomes" id="UP000247755"/>
    </source>
</evidence>
<dbReference type="PANTHER" id="PTHR34606:SF15">
    <property type="entry name" value="BON DOMAIN-CONTAINING PROTEIN"/>
    <property type="match status" value="1"/>
</dbReference>
<name>A0A318IS24_BURPY</name>
<dbReference type="RefSeq" id="WP_072438453.1">
    <property type="nucleotide sequence ID" value="NZ_QJJY01000003.1"/>
</dbReference>
<dbReference type="InterPro" id="IPR051686">
    <property type="entry name" value="Lipoprotein_DolP"/>
</dbReference>
<accession>A0A318IS24</accession>
<comment type="caution">
    <text evidence="3">The sequence shown here is derived from an EMBL/GenBank/DDBJ whole genome shotgun (WGS) entry which is preliminary data.</text>
</comment>
<dbReference type="SMART" id="SM00749">
    <property type="entry name" value="BON"/>
    <property type="match status" value="1"/>
</dbReference>
<dbReference type="Pfam" id="PF04972">
    <property type="entry name" value="BON"/>
    <property type="match status" value="1"/>
</dbReference>
<proteinExistence type="predicted"/>
<reference evidence="3 4" key="1">
    <citation type="submission" date="2018-05" db="EMBL/GenBank/DDBJ databases">
        <title>Comparative genomics of bacterial root endophytes of switchgrass collected from native prairies over two seasons.</title>
        <authorList>
            <person name="Tang Y."/>
        </authorList>
    </citation>
    <scope>NUCLEOTIDE SEQUENCE [LARGE SCALE GENOMIC DNA]</scope>
    <source>
        <strain evidence="3 4">NFIX32</strain>
    </source>
</reference>
<protein>
    <submittedName>
        <fullName evidence="3">Hyperosmotically inducible protein</fullName>
    </submittedName>
</protein>
<evidence type="ECO:0000256" key="1">
    <source>
        <dbReference type="SAM" id="SignalP"/>
    </source>
</evidence>
<dbReference type="InterPro" id="IPR014004">
    <property type="entry name" value="Transpt-assoc_nodulatn_dom_bac"/>
</dbReference>
<dbReference type="Gene3D" id="3.30.1340.30">
    <property type="match status" value="1"/>
</dbReference>
<evidence type="ECO:0000313" key="3">
    <source>
        <dbReference type="EMBL" id="PXX38299.1"/>
    </source>
</evidence>
<gene>
    <name evidence="3" type="ORF">NA66_1003277</name>
</gene>